<comment type="caution">
    <text evidence="2">The sequence shown here is derived from an EMBL/GenBank/DDBJ whole genome shotgun (WGS) entry which is preliminary data.</text>
</comment>
<dbReference type="PANTHER" id="PTHR34415">
    <property type="entry name" value="INTEGRASE CATALYTIC DOMAIN-CONTAINING PROTEIN"/>
    <property type="match status" value="1"/>
</dbReference>
<evidence type="ECO:0000259" key="1">
    <source>
        <dbReference type="Pfam" id="PF25273"/>
    </source>
</evidence>
<keyword evidence="3" id="KW-1185">Reference proteome</keyword>
<dbReference type="STRING" id="44941.A0A397W7D9"/>
<proteinExistence type="predicted"/>
<organism evidence="2 3">
    <name type="scientific">Gigaspora rosea</name>
    <dbReference type="NCBI Taxonomy" id="44941"/>
    <lineage>
        <taxon>Eukaryota</taxon>
        <taxon>Fungi</taxon>
        <taxon>Fungi incertae sedis</taxon>
        <taxon>Mucoromycota</taxon>
        <taxon>Glomeromycotina</taxon>
        <taxon>Glomeromycetes</taxon>
        <taxon>Diversisporales</taxon>
        <taxon>Gigasporaceae</taxon>
        <taxon>Gigaspora</taxon>
    </lineage>
</organism>
<feature type="domain" description="DUF7869" evidence="1">
    <location>
        <begin position="295"/>
        <end position="458"/>
    </location>
</feature>
<accession>A0A397W7D9</accession>
<dbReference type="Pfam" id="PF25273">
    <property type="entry name" value="DUF7869"/>
    <property type="match status" value="1"/>
</dbReference>
<dbReference type="AlphaFoldDB" id="A0A397W7D9"/>
<dbReference type="Proteomes" id="UP000266673">
    <property type="component" value="Unassembled WGS sequence"/>
</dbReference>
<protein>
    <recommendedName>
        <fullName evidence="1">DUF7869 domain-containing protein</fullName>
    </recommendedName>
</protein>
<dbReference type="InterPro" id="IPR057191">
    <property type="entry name" value="DUF7869"/>
</dbReference>
<evidence type="ECO:0000313" key="2">
    <source>
        <dbReference type="EMBL" id="RIB27256.1"/>
    </source>
</evidence>
<name>A0A397W7D9_9GLOM</name>
<dbReference type="PANTHER" id="PTHR34415:SF1">
    <property type="entry name" value="INTEGRASE CATALYTIC DOMAIN-CONTAINING PROTEIN"/>
    <property type="match status" value="1"/>
</dbReference>
<dbReference type="EMBL" id="QKWP01000105">
    <property type="protein sequence ID" value="RIB27256.1"/>
    <property type="molecule type" value="Genomic_DNA"/>
</dbReference>
<sequence>MNLTHTLVSPIFLETHSEICSLTEDFNQLKIFYQPENDYEIEMKEVLETNDLYSENIYNLENKEEISYFNNPVLTPSQIKKFQKIFSQNTIKENNEVNEKLTIILDQQEKEAFIHKLRTTVCCKTKTCLAKINHESAFNIFDNVRKLSKDEYNMFLLGMLHAMTRPKETLQGKEKQYLTVKYTFDGNEICEKGFQIIYSLSNKKWENIRQHYRISSIKPIKHALSGRKSHNALSFATILNVLTFIINFANCHGLPSPGRHFRESTMAITFLPANESYSGLYRTYQSNLEEDSDHHIKNEDVGKGSNAVISMVHHYFKNHGLGEKYITIHADNCPGQNKNNAIIKYLIWRVLNNLHKRIIYSFMVVGHTKFSPDSFFGLLKLKLRHSEVDNLADLVQVVQNSTVEGYSTAQTIYNQNGTRQVQFYKWAEFFDEFFKNVLQILKQHYFIISSDKPGIVEIKLAINEKKTEITLLKKNKINSFPSSALPAPLLAKNLTPE</sequence>
<evidence type="ECO:0000313" key="3">
    <source>
        <dbReference type="Proteomes" id="UP000266673"/>
    </source>
</evidence>
<dbReference type="OrthoDB" id="2418329at2759"/>
<gene>
    <name evidence="2" type="ORF">C2G38_2161060</name>
</gene>
<reference evidence="2 3" key="1">
    <citation type="submission" date="2018-06" db="EMBL/GenBank/DDBJ databases">
        <title>Comparative genomics reveals the genomic features of Rhizophagus irregularis, R. cerebriforme, R. diaphanum and Gigaspora rosea, and their symbiotic lifestyle signature.</title>
        <authorList>
            <person name="Morin E."/>
            <person name="San Clemente H."/>
            <person name="Chen E.C.H."/>
            <person name="De La Providencia I."/>
            <person name="Hainaut M."/>
            <person name="Kuo A."/>
            <person name="Kohler A."/>
            <person name="Murat C."/>
            <person name="Tang N."/>
            <person name="Roy S."/>
            <person name="Loubradou J."/>
            <person name="Henrissat B."/>
            <person name="Grigoriev I.V."/>
            <person name="Corradi N."/>
            <person name="Roux C."/>
            <person name="Martin F.M."/>
        </authorList>
    </citation>
    <scope>NUCLEOTIDE SEQUENCE [LARGE SCALE GENOMIC DNA]</scope>
    <source>
        <strain evidence="2 3">DAOM 194757</strain>
    </source>
</reference>